<proteinExistence type="predicted"/>
<dbReference type="STRING" id="70996.SE18_04010"/>
<dbReference type="EMBL" id="LGKP01000008">
    <property type="protein sequence ID" value="KPL90944.1"/>
    <property type="molecule type" value="Genomic_DNA"/>
</dbReference>
<protein>
    <submittedName>
        <fullName evidence="2">Uncharacterized protein</fullName>
    </submittedName>
</protein>
<dbReference type="RefSeq" id="WP_054533128.1">
    <property type="nucleotide sequence ID" value="NZ_LGKP01000008.1"/>
</dbReference>
<evidence type="ECO:0000313" key="3">
    <source>
        <dbReference type="Proteomes" id="UP000050277"/>
    </source>
</evidence>
<dbReference type="Proteomes" id="UP000050277">
    <property type="component" value="Unassembled WGS sequence"/>
</dbReference>
<dbReference type="AlphaFoldDB" id="A0A0P6YJZ7"/>
<keyword evidence="3" id="KW-1185">Reference proteome</keyword>
<feature type="transmembrane region" description="Helical" evidence="1">
    <location>
        <begin position="6"/>
        <end position="26"/>
    </location>
</feature>
<comment type="caution">
    <text evidence="2">The sequence shown here is derived from an EMBL/GenBank/DDBJ whole genome shotgun (WGS) entry which is preliminary data.</text>
</comment>
<evidence type="ECO:0000256" key="1">
    <source>
        <dbReference type="SAM" id="Phobius"/>
    </source>
</evidence>
<organism evidence="2 3">
    <name type="scientific">Herpetosiphon geysericola</name>
    <dbReference type="NCBI Taxonomy" id="70996"/>
    <lineage>
        <taxon>Bacteria</taxon>
        <taxon>Bacillati</taxon>
        <taxon>Chloroflexota</taxon>
        <taxon>Chloroflexia</taxon>
        <taxon>Herpetosiphonales</taxon>
        <taxon>Herpetosiphonaceae</taxon>
        <taxon>Herpetosiphon</taxon>
    </lineage>
</organism>
<keyword evidence="1" id="KW-1133">Transmembrane helix</keyword>
<evidence type="ECO:0000313" key="2">
    <source>
        <dbReference type="EMBL" id="KPL90944.1"/>
    </source>
</evidence>
<keyword evidence="1" id="KW-0812">Transmembrane</keyword>
<feature type="transmembrane region" description="Helical" evidence="1">
    <location>
        <begin position="38"/>
        <end position="60"/>
    </location>
</feature>
<name>A0A0P6YJZ7_9CHLR</name>
<sequence length="110" mass="12312">MNWFVISIGAAIAACLLIIIGFFGGWRWWQRLRPVWQICLMLVIPSLMLGLTLLVAWFSPWPIEELGSLVIGVTLGSGLVLITTSYLAMQIWWAFQPDEPVAASEPDEHA</sequence>
<feature type="transmembrane region" description="Helical" evidence="1">
    <location>
        <begin position="66"/>
        <end position="88"/>
    </location>
</feature>
<accession>A0A0P6YJZ7</accession>
<dbReference type="OrthoDB" id="9850250at2"/>
<reference evidence="2 3" key="1">
    <citation type="submission" date="2015-07" db="EMBL/GenBank/DDBJ databases">
        <title>Whole genome sequence of Herpetosiphon geysericola DSM 7119.</title>
        <authorList>
            <person name="Hemp J."/>
            <person name="Ward L.M."/>
            <person name="Pace L.A."/>
            <person name="Fischer W.W."/>
        </authorList>
    </citation>
    <scope>NUCLEOTIDE SEQUENCE [LARGE SCALE GENOMIC DNA]</scope>
    <source>
        <strain evidence="2 3">DSM 7119</strain>
    </source>
</reference>
<keyword evidence="1" id="KW-0472">Membrane</keyword>
<gene>
    <name evidence="2" type="ORF">SE18_04010</name>
</gene>